<proteinExistence type="predicted"/>
<evidence type="ECO:0000313" key="2">
    <source>
        <dbReference type="EMBL" id="KIJ61689.1"/>
    </source>
</evidence>
<dbReference type="EMBL" id="KN839860">
    <property type="protein sequence ID" value="KIJ61689.1"/>
    <property type="molecule type" value="Genomic_DNA"/>
</dbReference>
<dbReference type="PANTHER" id="PTHR33840:SF2">
    <property type="entry name" value="TLE1 PHOSPHOLIPASE DOMAIN-CONTAINING PROTEIN"/>
    <property type="match status" value="1"/>
</dbReference>
<dbReference type="PANTHER" id="PTHR33840">
    <property type="match status" value="1"/>
</dbReference>
<organism evidence="2 3">
    <name type="scientific">Hydnomerulius pinastri MD-312</name>
    <dbReference type="NCBI Taxonomy" id="994086"/>
    <lineage>
        <taxon>Eukaryota</taxon>
        <taxon>Fungi</taxon>
        <taxon>Dikarya</taxon>
        <taxon>Basidiomycota</taxon>
        <taxon>Agaricomycotina</taxon>
        <taxon>Agaricomycetes</taxon>
        <taxon>Agaricomycetidae</taxon>
        <taxon>Boletales</taxon>
        <taxon>Boletales incertae sedis</taxon>
        <taxon>Leucogyrophana</taxon>
    </lineage>
</organism>
<dbReference type="OrthoDB" id="538223at2759"/>
<dbReference type="Pfam" id="PF09994">
    <property type="entry name" value="T6SS_Tle1-like_cat"/>
    <property type="match status" value="1"/>
</dbReference>
<dbReference type="InterPro" id="IPR018712">
    <property type="entry name" value="Tle1-like_cat"/>
</dbReference>
<dbReference type="AlphaFoldDB" id="A0A0C9V7U0"/>
<evidence type="ECO:0000313" key="3">
    <source>
        <dbReference type="Proteomes" id="UP000053820"/>
    </source>
</evidence>
<feature type="domain" description="T6SS Phospholipase effector Tle1-like catalytic" evidence="1">
    <location>
        <begin position="24"/>
        <end position="254"/>
    </location>
</feature>
<dbReference type="Proteomes" id="UP000053820">
    <property type="component" value="Unassembled WGS sequence"/>
</dbReference>
<reference evidence="2 3" key="1">
    <citation type="submission" date="2014-04" db="EMBL/GenBank/DDBJ databases">
        <title>Evolutionary Origins and Diversification of the Mycorrhizal Mutualists.</title>
        <authorList>
            <consortium name="DOE Joint Genome Institute"/>
            <consortium name="Mycorrhizal Genomics Consortium"/>
            <person name="Kohler A."/>
            <person name="Kuo A."/>
            <person name="Nagy L.G."/>
            <person name="Floudas D."/>
            <person name="Copeland A."/>
            <person name="Barry K.W."/>
            <person name="Cichocki N."/>
            <person name="Veneault-Fourrey C."/>
            <person name="LaButti K."/>
            <person name="Lindquist E.A."/>
            <person name="Lipzen A."/>
            <person name="Lundell T."/>
            <person name="Morin E."/>
            <person name="Murat C."/>
            <person name="Riley R."/>
            <person name="Ohm R."/>
            <person name="Sun H."/>
            <person name="Tunlid A."/>
            <person name="Henrissat B."/>
            <person name="Grigoriev I.V."/>
            <person name="Hibbett D.S."/>
            <person name="Martin F."/>
        </authorList>
    </citation>
    <scope>NUCLEOTIDE SEQUENCE [LARGE SCALE GENOMIC DNA]</scope>
    <source>
        <strain evidence="2 3">MD-312</strain>
    </source>
</reference>
<evidence type="ECO:0000259" key="1">
    <source>
        <dbReference type="Pfam" id="PF09994"/>
    </source>
</evidence>
<dbReference type="HOGENOM" id="CLU_005049_2_0_1"/>
<name>A0A0C9V7U0_9AGAM</name>
<keyword evidence="3" id="KW-1185">Reference proteome</keyword>
<dbReference type="SUPFAM" id="SSF53474">
    <property type="entry name" value="alpha/beta-Hydrolases"/>
    <property type="match status" value="1"/>
</dbReference>
<protein>
    <recommendedName>
        <fullName evidence="1">T6SS Phospholipase effector Tle1-like catalytic domain-containing protein</fullName>
    </recommendedName>
</protein>
<gene>
    <name evidence="2" type="ORF">HYDPIDRAFT_96031</name>
</gene>
<sequence length="254" mass="27974">MAGLGQSAPHTCRCAAPKEGVTPRNLVVCIDGTSNQFGTKNTNIVELYSHIVKSDDQLTYYSSGLGAFAKIAGSSLGHQVSNGIDIAIGGNLQRVIMTAYRWLSDNYRDGDRIYLFGFSRGAYQVRALAGMIARVGLILPGNNEQIPFAFELYSKTDDDETGLAETFKKTFSRKDIRVHFVGVWDTVSSVGFGRGKMLPGTTSSCDHICFFRHALALDERRVKFLPEYVYAGRADSLNNDHIKEVWFAGTHSDV</sequence>
<accession>A0A0C9V7U0</accession>
<dbReference type="InterPro" id="IPR029058">
    <property type="entry name" value="AB_hydrolase_fold"/>
</dbReference>